<gene>
    <name evidence="9" type="ORF">UFOPK2992_00368</name>
</gene>
<dbReference type="Gene3D" id="1.10.3720.10">
    <property type="entry name" value="MetI-like"/>
    <property type="match status" value="1"/>
</dbReference>
<feature type="transmembrane region" description="Helical" evidence="7">
    <location>
        <begin position="236"/>
        <end position="260"/>
    </location>
</feature>
<keyword evidence="3" id="KW-1003">Cell membrane</keyword>
<feature type="transmembrane region" description="Helical" evidence="7">
    <location>
        <begin position="280"/>
        <end position="306"/>
    </location>
</feature>
<keyword evidence="2" id="KW-0813">Transport</keyword>
<dbReference type="CDD" id="cd06261">
    <property type="entry name" value="TM_PBP2"/>
    <property type="match status" value="1"/>
</dbReference>
<dbReference type="Pfam" id="PF19300">
    <property type="entry name" value="BPD_transp_1_N"/>
    <property type="match status" value="1"/>
</dbReference>
<organism evidence="9">
    <name type="scientific">freshwater metagenome</name>
    <dbReference type="NCBI Taxonomy" id="449393"/>
    <lineage>
        <taxon>unclassified sequences</taxon>
        <taxon>metagenomes</taxon>
        <taxon>ecological metagenomes</taxon>
    </lineage>
</organism>
<evidence type="ECO:0000313" key="9">
    <source>
        <dbReference type="EMBL" id="CAB4790238.1"/>
    </source>
</evidence>
<dbReference type="GO" id="GO:0005886">
    <property type="term" value="C:plasma membrane"/>
    <property type="evidence" value="ECO:0007669"/>
    <property type="project" value="UniProtKB-SubCell"/>
</dbReference>
<feature type="transmembrane region" description="Helical" evidence="7">
    <location>
        <begin position="100"/>
        <end position="121"/>
    </location>
</feature>
<dbReference type="PANTHER" id="PTHR43163:SF6">
    <property type="entry name" value="DIPEPTIDE TRANSPORT SYSTEM PERMEASE PROTEIN DPPB-RELATED"/>
    <property type="match status" value="1"/>
</dbReference>
<keyword evidence="4 7" id="KW-0812">Transmembrane</keyword>
<evidence type="ECO:0000256" key="4">
    <source>
        <dbReference type="ARBA" id="ARBA00022692"/>
    </source>
</evidence>
<evidence type="ECO:0000256" key="1">
    <source>
        <dbReference type="ARBA" id="ARBA00004651"/>
    </source>
</evidence>
<proteinExistence type="predicted"/>
<sequence length="312" mass="33828">MRLVVARLVRLALVLLAVTAASFSMISLLPGDTVDSVLGAKASAQDREKAREELHLNDPLPVRYVSWLSHATNGDLGKSYRTKQPVAEAIQQRIGLTLELVVLSQLIALLIATPMAIASALRPGKWLDQTSSALSLGMLAAPAYMLAVGMLAVFSAKLHWFSPTGFTRISVNVFDHFRSLTLPSLALALPEVAIYMRLLRSELINTFQQDYIWFARAKGLGTSAIVRRHALRPSSVGVITVAGVTMGRMIGGTVMVESIFALPGLGGYTIDAITHRDFLALQGAIVVFTVGFVIINFVVDMLYGVLDPRTRI</sequence>
<evidence type="ECO:0000256" key="3">
    <source>
        <dbReference type="ARBA" id="ARBA00022475"/>
    </source>
</evidence>
<comment type="subcellular location">
    <subcellularLocation>
        <location evidence="1">Cell membrane</location>
        <topology evidence="1">Multi-pass membrane protein</topology>
    </subcellularLocation>
</comment>
<feature type="transmembrane region" description="Helical" evidence="7">
    <location>
        <begin position="133"/>
        <end position="156"/>
    </location>
</feature>
<evidence type="ECO:0000256" key="2">
    <source>
        <dbReference type="ARBA" id="ARBA00022448"/>
    </source>
</evidence>
<protein>
    <submittedName>
        <fullName evidence="9">Unannotated protein</fullName>
    </submittedName>
</protein>
<dbReference type="AlphaFoldDB" id="A0A6J6X4V8"/>
<dbReference type="PANTHER" id="PTHR43163">
    <property type="entry name" value="DIPEPTIDE TRANSPORT SYSTEM PERMEASE PROTEIN DPPB-RELATED"/>
    <property type="match status" value="1"/>
</dbReference>
<dbReference type="SUPFAM" id="SSF161098">
    <property type="entry name" value="MetI-like"/>
    <property type="match status" value="1"/>
</dbReference>
<evidence type="ECO:0000259" key="8">
    <source>
        <dbReference type="PROSITE" id="PS50928"/>
    </source>
</evidence>
<name>A0A6J6X4V8_9ZZZZ</name>
<feature type="domain" description="ABC transmembrane type-1" evidence="8">
    <location>
        <begin position="94"/>
        <end position="303"/>
    </location>
</feature>
<reference evidence="9" key="1">
    <citation type="submission" date="2020-05" db="EMBL/GenBank/DDBJ databases">
        <authorList>
            <person name="Chiriac C."/>
            <person name="Salcher M."/>
            <person name="Ghai R."/>
            <person name="Kavagutti S V."/>
        </authorList>
    </citation>
    <scope>NUCLEOTIDE SEQUENCE</scope>
</reference>
<dbReference type="GO" id="GO:0055085">
    <property type="term" value="P:transmembrane transport"/>
    <property type="evidence" value="ECO:0007669"/>
    <property type="project" value="InterPro"/>
</dbReference>
<keyword evidence="5 7" id="KW-1133">Transmembrane helix</keyword>
<keyword evidence="6 7" id="KW-0472">Membrane</keyword>
<feature type="transmembrane region" description="Helical" evidence="7">
    <location>
        <begin position="176"/>
        <end position="196"/>
    </location>
</feature>
<evidence type="ECO:0000256" key="7">
    <source>
        <dbReference type="SAM" id="Phobius"/>
    </source>
</evidence>
<dbReference type="Pfam" id="PF00528">
    <property type="entry name" value="BPD_transp_1"/>
    <property type="match status" value="1"/>
</dbReference>
<dbReference type="InterPro" id="IPR000515">
    <property type="entry name" value="MetI-like"/>
</dbReference>
<accession>A0A6J6X4V8</accession>
<evidence type="ECO:0000256" key="6">
    <source>
        <dbReference type="ARBA" id="ARBA00023136"/>
    </source>
</evidence>
<dbReference type="PROSITE" id="PS50928">
    <property type="entry name" value="ABC_TM1"/>
    <property type="match status" value="1"/>
</dbReference>
<dbReference type="InterPro" id="IPR045621">
    <property type="entry name" value="BPD_transp_1_N"/>
</dbReference>
<dbReference type="InterPro" id="IPR035906">
    <property type="entry name" value="MetI-like_sf"/>
</dbReference>
<evidence type="ECO:0000256" key="5">
    <source>
        <dbReference type="ARBA" id="ARBA00022989"/>
    </source>
</evidence>
<dbReference type="EMBL" id="CAFAAI010000040">
    <property type="protein sequence ID" value="CAB4790238.1"/>
    <property type="molecule type" value="Genomic_DNA"/>
</dbReference>